<name>A0ABP8EGP4_9MICO</name>
<feature type="signal peptide" evidence="1">
    <location>
        <begin position="1"/>
        <end position="25"/>
    </location>
</feature>
<gene>
    <name evidence="3" type="ORF">GCM10022261_06500</name>
</gene>
<proteinExistence type="predicted"/>
<keyword evidence="4" id="KW-1185">Reference proteome</keyword>
<evidence type="ECO:0000313" key="4">
    <source>
        <dbReference type="Proteomes" id="UP001501586"/>
    </source>
</evidence>
<reference evidence="4" key="1">
    <citation type="journal article" date="2019" name="Int. J. Syst. Evol. Microbiol.">
        <title>The Global Catalogue of Microorganisms (GCM) 10K type strain sequencing project: providing services to taxonomists for standard genome sequencing and annotation.</title>
        <authorList>
            <consortium name="The Broad Institute Genomics Platform"/>
            <consortium name="The Broad Institute Genome Sequencing Center for Infectious Disease"/>
            <person name="Wu L."/>
            <person name="Ma J."/>
        </authorList>
    </citation>
    <scope>NUCLEOTIDE SEQUENCE [LARGE SCALE GENOMIC DNA]</scope>
    <source>
        <strain evidence="4">JCM 17458</strain>
    </source>
</reference>
<keyword evidence="1" id="KW-0732">Signal</keyword>
<evidence type="ECO:0000313" key="3">
    <source>
        <dbReference type="EMBL" id="GAA4283119.1"/>
    </source>
</evidence>
<dbReference type="InterPro" id="IPR038670">
    <property type="entry name" value="HslJ-like_sf"/>
</dbReference>
<dbReference type="EMBL" id="BAABAZ010000004">
    <property type="protein sequence ID" value="GAA4283119.1"/>
    <property type="molecule type" value="Genomic_DNA"/>
</dbReference>
<dbReference type="PROSITE" id="PS51257">
    <property type="entry name" value="PROKAR_LIPOPROTEIN"/>
    <property type="match status" value="1"/>
</dbReference>
<evidence type="ECO:0000259" key="2">
    <source>
        <dbReference type="Pfam" id="PF03724"/>
    </source>
</evidence>
<evidence type="ECO:0000256" key="1">
    <source>
        <dbReference type="SAM" id="SignalP"/>
    </source>
</evidence>
<dbReference type="InterPro" id="IPR005184">
    <property type="entry name" value="DUF306_Meta_HslJ"/>
</dbReference>
<feature type="domain" description="DUF306" evidence="2">
    <location>
        <begin position="41"/>
        <end position="88"/>
    </location>
</feature>
<dbReference type="Gene3D" id="2.40.128.270">
    <property type="match status" value="1"/>
</dbReference>
<organism evidence="3 4">
    <name type="scientific">Brevibacterium daeguense</name>
    <dbReference type="NCBI Taxonomy" id="909936"/>
    <lineage>
        <taxon>Bacteria</taxon>
        <taxon>Bacillati</taxon>
        <taxon>Actinomycetota</taxon>
        <taxon>Actinomycetes</taxon>
        <taxon>Micrococcales</taxon>
        <taxon>Brevibacteriaceae</taxon>
        <taxon>Brevibacterium</taxon>
    </lineage>
</organism>
<sequence>MSRIRLFVVAGAGICLLLTGCGSNVGDSADTEVVGRWVSDEPGDPHLVLDAEGKVKGSDGCNGINTTYTVEGNVVTLASRISTLRACVGVDTWLSGASTLRISGDEAAVFNRDGEEIGTLVRINS</sequence>
<dbReference type="Proteomes" id="UP001501586">
    <property type="component" value="Unassembled WGS sequence"/>
</dbReference>
<comment type="caution">
    <text evidence="3">The sequence shown here is derived from an EMBL/GenBank/DDBJ whole genome shotgun (WGS) entry which is preliminary data.</text>
</comment>
<accession>A0ABP8EGP4</accession>
<dbReference type="Pfam" id="PF03724">
    <property type="entry name" value="META"/>
    <property type="match status" value="1"/>
</dbReference>
<feature type="chain" id="PRO_5045910655" evidence="1">
    <location>
        <begin position="26"/>
        <end position="125"/>
    </location>
</feature>
<protein>
    <submittedName>
        <fullName evidence="3">META domain-containing protein</fullName>
    </submittedName>
</protein>